<evidence type="ECO:0008006" key="5">
    <source>
        <dbReference type="Google" id="ProtNLM"/>
    </source>
</evidence>
<keyword evidence="4" id="KW-1185">Reference proteome</keyword>
<name>A0A1G5AF81_9FIRM</name>
<gene>
    <name evidence="3" type="ORF">SAMN02910451_00199</name>
</gene>
<reference evidence="4" key="1">
    <citation type="submission" date="2016-10" db="EMBL/GenBank/DDBJ databases">
        <authorList>
            <person name="Varghese N."/>
            <person name="Submissions S."/>
        </authorList>
    </citation>
    <scope>NUCLEOTIDE SEQUENCE [LARGE SCALE GENOMIC DNA]</scope>
    <source>
        <strain evidence="4">XBD2006</strain>
    </source>
</reference>
<feature type="chain" id="PRO_5010321372" description="Lipoprotein" evidence="2">
    <location>
        <begin position="29"/>
        <end position="307"/>
    </location>
</feature>
<evidence type="ECO:0000256" key="2">
    <source>
        <dbReference type="SAM" id="SignalP"/>
    </source>
</evidence>
<dbReference type="EMBL" id="FMUR01000003">
    <property type="protein sequence ID" value="SCX76536.1"/>
    <property type="molecule type" value="Genomic_DNA"/>
</dbReference>
<accession>A0A1G5AF81</accession>
<dbReference type="RefSeq" id="WP_074461042.1">
    <property type="nucleotide sequence ID" value="NZ_FMUR01000003.1"/>
</dbReference>
<evidence type="ECO:0000256" key="1">
    <source>
        <dbReference type="SAM" id="MobiDB-lite"/>
    </source>
</evidence>
<keyword evidence="2" id="KW-0732">Signal</keyword>
<protein>
    <recommendedName>
        <fullName evidence="5">Lipoprotein</fullName>
    </recommendedName>
</protein>
<evidence type="ECO:0000313" key="3">
    <source>
        <dbReference type="EMBL" id="SCX76536.1"/>
    </source>
</evidence>
<evidence type="ECO:0000313" key="4">
    <source>
        <dbReference type="Proteomes" id="UP000183047"/>
    </source>
</evidence>
<dbReference type="Proteomes" id="UP000183047">
    <property type="component" value="Unassembled WGS sequence"/>
</dbReference>
<feature type="signal peptide" evidence="2">
    <location>
        <begin position="1"/>
        <end position="28"/>
    </location>
</feature>
<dbReference type="PROSITE" id="PS51257">
    <property type="entry name" value="PROKAR_LIPOPROTEIN"/>
    <property type="match status" value="1"/>
</dbReference>
<dbReference type="OrthoDB" id="2005724at2"/>
<proteinExistence type="predicted"/>
<dbReference type="AlphaFoldDB" id="A0A1G5AF81"/>
<feature type="compositionally biased region" description="Low complexity" evidence="1">
    <location>
        <begin position="55"/>
        <end position="132"/>
    </location>
</feature>
<organism evidence="3 4">
    <name type="scientific">Butyrivibrio hungatei</name>
    <dbReference type="NCBI Taxonomy" id="185008"/>
    <lineage>
        <taxon>Bacteria</taxon>
        <taxon>Bacillati</taxon>
        <taxon>Bacillota</taxon>
        <taxon>Clostridia</taxon>
        <taxon>Lachnospirales</taxon>
        <taxon>Lachnospiraceae</taxon>
        <taxon>Butyrivibrio</taxon>
    </lineage>
</organism>
<feature type="region of interest" description="Disordered" evidence="1">
    <location>
        <begin position="47"/>
        <end position="143"/>
    </location>
</feature>
<sequence length="307" mass="31790">MKRHTTTATLLASAIMLALVGCDGTSMSATEGSSEIEMTEENLREIAKAEMVAGEDASSTASSEEAATAASSEASAANAASSEASDAATTASSAEKAASKTDIAATTASSADKTTSKADAASTATSATPAPAENKATASSNTVAKSDGKDYQFTYNGNVISINDDFETVNKALGGYVPSASNIQNLQSYYSYGKNDAVGMICRNDFGPETPITISTRVAGMTTSRNISVGSSKDELIAAYGSPNGKHSQVYDGATGKELTEEEYVAYFGDSFVYDMGDIQISFSVSNGKVASIEIKNNANYKKFQWS</sequence>